<gene>
    <name evidence="2" type="ORF">D0436_22160</name>
</gene>
<organism evidence="2">
    <name type="scientific">Shewanella decolorationis</name>
    <dbReference type="NCBI Taxonomy" id="256839"/>
    <lineage>
        <taxon>Bacteria</taxon>
        <taxon>Pseudomonadati</taxon>
        <taxon>Pseudomonadota</taxon>
        <taxon>Gammaproteobacteria</taxon>
        <taxon>Alteromonadales</taxon>
        <taxon>Shewanellaceae</taxon>
        <taxon>Shewanella</taxon>
    </lineage>
</organism>
<dbReference type="AlphaFoldDB" id="A0A5B8R3W4"/>
<reference evidence="2" key="1">
    <citation type="journal article" date="2019" name="Ecotoxicol. Environ. Saf.">
        <title>Microbial characterization of heavy metal resistant bacterial strains isolated from an electroplating wastewater treatment plant.</title>
        <authorList>
            <person name="Cai X."/>
            <person name="Zheng X."/>
            <person name="Zhang D."/>
            <person name="Iqbal W."/>
            <person name="Liu C."/>
            <person name="Yang B."/>
            <person name="Zhao X."/>
            <person name="Lu X."/>
            <person name="Mao Y."/>
        </authorList>
    </citation>
    <scope>NUCLEOTIDE SEQUENCE [LARGE SCALE GENOMIC DNA]</scope>
    <source>
        <strain evidence="2">Ni1-3</strain>
    </source>
</reference>
<dbReference type="RefSeq" id="WP_037426858.1">
    <property type="nucleotide sequence ID" value="NZ_CP076856.1"/>
</dbReference>
<sequence>MKLYRIVSKQYVDSAWNGQGAAMYGGRWNSLGVPMVYTSPTLSLAILEVLVHLNSPRRFDNFVTLELELPESELMMLPQSELAEGWRYNDIMSRGLGDSFIESESAAGLMVPSFIVPLEHNVLVNPSNPVVIESVKNAVDLKYQIDPRLI</sequence>
<dbReference type="Pfam" id="PF08808">
    <property type="entry name" value="RES"/>
    <property type="match status" value="1"/>
</dbReference>
<protein>
    <submittedName>
        <fullName evidence="2">RES domain-containing protein</fullName>
    </submittedName>
</protein>
<dbReference type="EMBL" id="CP031775">
    <property type="protein sequence ID" value="QDZ92939.1"/>
    <property type="molecule type" value="Genomic_DNA"/>
</dbReference>
<proteinExistence type="predicted"/>
<evidence type="ECO:0000313" key="2">
    <source>
        <dbReference type="EMBL" id="QDZ92939.1"/>
    </source>
</evidence>
<evidence type="ECO:0000259" key="1">
    <source>
        <dbReference type="SMART" id="SM00953"/>
    </source>
</evidence>
<dbReference type="InterPro" id="IPR014914">
    <property type="entry name" value="RES_dom"/>
</dbReference>
<accession>A0A5B8R3W4</accession>
<name>A0A5B8R3W4_9GAMM</name>
<feature type="domain" description="RES" evidence="1">
    <location>
        <begin position="15"/>
        <end position="135"/>
    </location>
</feature>
<dbReference type="SMART" id="SM00953">
    <property type="entry name" value="RES"/>
    <property type="match status" value="1"/>
</dbReference>